<evidence type="ECO:0000256" key="10">
    <source>
        <dbReference type="PIRNR" id="PIRNR002884"/>
    </source>
</evidence>
<accession>A0A9D3AAV7</accession>
<evidence type="ECO:0000256" key="1">
    <source>
        <dbReference type="ARBA" id="ARBA00004496"/>
    </source>
</evidence>
<evidence type="ECO:0000256" key="7">
    <source>
        <dbReference type="ARBA" id="ARBA00022801"/>
    </source>
</evidence>
<evidence type="ECO:0000256" key="9">
    <source>
        <dbReference type="ARBA" id="ARBA00029599"/>
    </source>
</evidence>
<dbReference type="AlphaFoldDB" id="A0A9D3AAV7"/>
<keyword evidence="6 10" id="KW-0283">Flagellar rotation</keyword>
<protein>
    <recommendedName>
        <fullName evidence="3 10">Protein phosphatase CheZ</fullName>
        <ecNumber evidence="10">3.1.3.-</ecNumber>
    </recommendedName>
    <alternativeName>
        <fullName evidence="9 10">Chemotaxis protein CheZ</fullName>
    </alternativeName>
</protein>
<dbReference type="PANTHER" id="PTHR43693:SF1">
    <property type="entry name" value="PROTEIN PHOSPHATASE CHEZ"/>
    <property type="match status" value="1"/>
</dbReference>
<dbReference type="EMBL" id="DYTQ01000098">
    <property type="protein sequence ID" value="HJH24603.1"/>
    <property type="molecule type" value="Genomic_DNA"/>
</dbReference>
<dbReference type="RefSeq" id="WP_276831346.1">
    <property type="nucleotide sequence ID" value="NZ_DYTQ01000098.1"/>
</dbReference>
<organism evidence="12 13">
    <name type="scientific">Paenalcaligenes hominis</name>
    <dbReference type="NCBI Taxonomy" id="643674"/>
    <lineage>
        <taxon>Bacteria</taxon>
        <taxon>Pseudomonadati</taxon>
        <taxon>Pseudomonadota</taxon>
        <taxon>Betaproteobacteria</taxon>
        <taxon>Burkholderiales</taxon>
        <taxon>Alcaligenaceae</taxon>
        <taxon>Paenalcaligenes</taxon>
    </lineage>
</organism>
<comment type="function">
    <text evidence="10">Plays an important role in bacterial chemotaxis signal transduction pathway by accelerating the dephosphorylation of phosphorylated CheY (CheY-P).</text>
</comment>
<name>A0A9D3AAV7_9BURK</name>
<dbReference type="Gene3D" id="1.10.287.500">
    <property type="entry name" value="Helix hairpin bin"/>
    <property type="match status" value="1"/>
</dbReference>
<dbReference type="PIRSF" id="PIRSF002884">
    <property type="entry name" value="CheZ"/>
    <property type="match status" value="1"/>
</dbReference>
<dbReference type="GO" id="GO:0006935">
    <property type="term" value="P:chemotaxis"/>
    <property type="evidence" value="ECO:0007669"/>
    <property type="project" value="UniProtKB-KW"/>
</dbReference>
<keyword evidence="4 10" id="KW-0963">Cytoplasm</keyword>
<dbReference type="Proteomes" id="UP000700248">
    <property type="component" value="Unassembled WGS sequence"/>
</dbReference>
<dbReference type="NCBIfam" id="NF008368">
    <property type="entry name" value="PRK11166.1"/>
    <property type="match status" value="1"/>
</dbReference>
<gene>
    <name evidence="12" type="primary">cheZ</name>
    <name evidence="12" type="ORF">K8U84_08635</name>
</gene>
<evidence type="ECO:0000256" key="11">
    <source>
        <dbReference type="PIRSR" id="PIRSR002884-1"/>
    </source>
</evidence>
<evidence type="ECO:0000256" key="4">
    <source>
        <dbReference type="ARBA" id="ARBA00022490"/>
    </source>
</evidence>
<evidence type="ECO:0000313" key="13">
    <source>
        <dbReference type="Proteomes" id="UP000700248"/>
    </source>
</evidence>
<evidence type="ECO:0000256" key="8">
    <source>
        <dbReference type="ARBA" id="ARBA00022912"/>
    </source>
</evidence>
<comment type="subcellular location">
    <subcellularLocation>
        <location evidence="1 10">Cytoplasm</location>
    </subcellularLocation>
</comment>
<dbReference type="GO" id="GO:0050920">
    <property type="term" value="P:regulation of chemotaxis"/>
    <property type="evidence" value="ECO:0007669"/>
    <property type="project" value="InterPro"/>
</dbReference>
<keyword evidence="5 10" id="KW-0145">Chemotaxis</keyword>
<reference evidence="12" key="2">
    <citation type="submission" date="2021-09" db="EMBL/GenBank/DDBJ databases">
        <authorList>
            <person name="Gilroy R."/>
        </authorList>
    </citation>
    <scope>NUCLEOTIDE SEQUENCE</scope>
    <source>
        <strain evidence="12">CHK175-13533</strain>
    </source>
</reference>
<evidence type="ECO:0000256" key="3">
    <source>
        <dbReference type="ARBA" id="ARBA00018484"/>
    </source>
</evidence>
<keyword evidence="7 10" id="KW-0378">Hydrolase</keyword>
<dbReference type="Pfam" id="PF04344">
    <property type="entry name" value="CheZ"/>
    <property type="match status" value="1"/>
</dbReference>
<dbReference type="GO" id="GO:0009288">
    <property type="term" value="C:bacterial-type flagellum"/>
    <property type="evidence" value="ECO:0007669"/>
    <property type="project" value="InterPro"/>
</dbReference>
<comment type="similarity">
    <text evidence="2 10">Belongs to the CheZ family.</text>
</comment>
<reference evidence="12" key="1">
    <citation type="journal article" date="2021" name="PeerJ">
        <title>Extensive microbial diversity within the chicken gut microbiome revealed by metagenomics and culture.</title>
        <authorList>
            <person name="Gilroy R."/>
            <person name="Ravi A."/>
            <person name="Getino M."/>
            <person name="Pursley I."/>
            <person name="Horton D.L."/>
            <person name="Alikhan N.F."/>
            <person name="Baker D."/>
            <person name="Gharbi K."/>
            <person name="Hall N."/>
            <person name="Watson M."/>
            <person name="Adriaenssens E.M."/>
            <person name="Foster-Nyarko E."/>
            <person name="Jarju S."/>
            <person name="Secka A."/>
            <person name="Antonio M."/>
            <person name="Oren A."/>
            <person name="Chaudhuri R.R."/>
            <person name="La Ragione R."/>
            <person name="Hildebrand F."/>
            <person name="Pallen M.J."/>
        </authorList>
    </citation>
    <scope>NUCLEOTIDE SEQUENCE</scope>
    <source>
        <strain evidence="12">CHK175-13533</strain>
    </source>
</reference>
<comment type="subunit">
    <text evidence="10">Homodimer.</text>
</comment>
<sequence length="213" mass="23731">MSVSDQIPGDTRPQQPSMDVVQRIARLTRMLRESMRELGLDYAIKEAAQSIPDARDRLRYVGRMTEQAANRVLNAAEQAQPLQDELNADAKSLQERWNQLDQGVCNETQADLIADTRQFILDIPNKTQQTQDNLMEIIMAQDFQDLTGQVIKGMLGVIGTLETELVQVLMDSVPAEKRDDAESLLNGPVIDTASDNVVSDQDEVDDLLSSLGF</sequence>
<comment type="caution">
    <text evidence="12">The sequence shown here is derived from an EMBL/GenBank/DDBJ whole genome shotgun (WGS) entry which is preliminary data.</text>
</comment>
<evidence type="ECO:0000313" key="12">
    <source>
        <dbReference type="EMBL" id="HJH24603.1"/>
    </source>
</evidence>
<dbReference type="GO" id="GO:0004721">
    <property type="term" value="F:phosphoprotein phosphatase activity"/>
    <property type="evidence" value="ECO:0007669"/>
    <property type="project" value="UniProtKB-KW"/>
</dbReference>
<proteinExistence type="inferred from homology"/>
<dbReference type="InterPro" id="IPR007439">
    <property type="entry name" value="Chemotax_Pase_CheZ"/>
</dbReference>
<dbReference type="InterPro" id="IPR050992">
    <property type="entry name" value="CheZ_family_phosphatases"/>
</dbReference>
<dbReference type="GO" id="GO:0097588">
    <property type="term" value="P:archaeal or bacterial-type flagellum-dependent cell motility"/>
    <property type="evidence" value="ECO:0007669"/>
    <property type="project" value="UniProtKB-KW"/>
</dbReference>
<keyword evidence="8 10" id="KW-0904">Protein phosphatase</keyword>
<feature type="site" description="Enhances dephosphorylation of CheY-P" evidence="11">
    <location>
        <position position="149"/>
    </location>
</feature>
<dbReference type="EC" id="3.1.3.-" evidence="10"/>
<dbReference type="GO" id="GO:0005737">
    <property type="term" value="C:cytoplasm"/>
    <property type="evidence" value="ECO:0007669"/>
    <property type="project" value="UniProtKB-SubCell"/>
</dbReference>
<evidence type="ECO:0000256" key="2">
    <source>
        <dbReference type="ARBA" id="ARBA00005908"/>
    </source>
</evidence>
<evidence type="ECO:0000256" key="6">
    <source>
        <dbReference type="ARBA" id="ARBA00022779"/>
    </source>
</evidence>
<evidence type="ECO:0000256" key="5">
    <source>
        <dbReference type="ARBA" id="ARBA00022500"/>
    </source>
</evidence>
<dbReference type="SUPFAM" id="SSF75708">
    <property type="entry name" value="Chemotaxis phosphatase CheZ"/>
    <property type="match status" value="1"/>
</dbReference>
<dbReference type="PANTHER" id="PTHR43693">
    <property type="entry name" value="PROTEIN PHOSPHATASE CHEZ"/>
    <property type="match status" value="1"/>
</dbReference>